<dbReference type="GO" id="GO:0005524">
    <property type="term" value="F:ATP binding"/>
    <property type="evidence" value="ECO:0007669"/>
    <property type="project" value="UniProtKB-KW"/>
</dbReference>
<dbReference type="VEuPathDB" id="VectorBase:ACUA000375"/>
<feature type="domain" description="ABC transporter" evidence="11">
    <location>
        <begin position="1219"/>
        <end position="1449"/>
    </location>
</feature>
<feature type="transmembrane region" description="Helical" evidence="10">
    <location>
        <begin position="207"/>
        <end position="228"/>
    </location>
</feature>
<dbReference type="InterPro" id="IPR026082">
    <property type="entry name" value="ABCA"/>
</dbReference>
<evidence type="ECO:0000256" key="2">
    <source>
        <dbReference type="ARBA" id="ARBA00022448"/>
    </source>
</evidence>
<feature type="transmembrane region" description="Helical" evidence="10">
    <location>
        <begin position="352"/>
        <end position="372"/>
    </location>
</feature>
<feature type="transmembrane region" description="Helical" evidence="10">
    <location>
        <begin position="322"/>
        <end position="340"/>
    </location>
</feature>
<dbReference type="Pfam" id="PF00005">
    <property type="entry name" value="ABC_tran"/>
    <property type="match status" value="2"/>
</dbReference>
<evidence type="ECO:0000256" key="8">
    <source>
        <dbReference type="ARBA" id="ARBA00023136"/>
    </source>
</evidence>
<feature type="transmembrane region" description="Helical" evidence="10">
    <location>
        <begin position="981"/>
        <end position="1007"/>
    </location>
</feature>
<dbReference type="Gene3D" id="3.40.50.300">
    <property type="entry name" value="P-loop containing nucleotide triphosphate hydrolases"/>
    <property type="match status" value="2"/>
</dbReference>
<evidence type="ECO:0000259" key="11">
    <source>
        <dbReference type="PROSITE" id="PS50893"/>
    </source>
</evidence>
<dbReference type="InterPro" id="IPR017871">
    <property type="entry name" value="ABC_transporter-like_CS"/>
</dbReference>
<keyword evidence="13" id="KW-1185">Reference proteome</keyword>
<dbReference type="Pfam" id="PF12698">
    <property type="entry name" value="ABC2_membrane_3"/>
    <property type="match status" value="2"/>
</dbReference>
<reference evidence="13" key="1">
    <citation type="submission" date="2013-09" db="EMBL/GenBank/DDBJ databases">
        <title>The Genome Sequence of Anopheles culicifacies species A.</title>
        <authorList>
            <consortium name="The Broad Institute Genomics Platform"/>
            <person name="Neafsey D.E."/>
            <person name="Besansky N."/>
            <person name="Howell P."/>
            <person name="Walton C."/>
            <person name="Young S.K."/>
            <person name="Zeng Q."/>
            <person name="Gargeya S."/>
            <person name="Fitzgerald M."/>
            <person name="Haas B."/>
            <person name="Abouelleil A."/>
            <person name="Allen A.W."/>
            <person name="Alvarado L."/>
            <person name="Arachchi H.M."/>
            <person name="Berlin A.M."/>
            <person name="Chapman S.B."/>
            <person name="Gainer-Dewar J."/>
            <person name="Goldberg J."/>
            <person name="Griggs A."/>
            <person name="Gujja S."/>
            <person name="Hansen M."/>
            <person name="Howarth C."/>
            <person name="Imamovic A."/>
            <person name="Ireland A."/>
            <person name="Larimer J."/>
            <person name="McCowan C."/>
            <person name="Murphy C."/>
            <person name="Pearson M."/>
            <person name="Poon T.W."/>
            <person name="Priest M."/>
            <person name="Roberts A."/>
            <person name="Saif S."/>
            <person name="Shea T."/>
            <person name="Sisk P."/>
            <person name="Sykes S."/>
            <person name="Wortman J."/>
            <person name="Nusbaum C."/>
            <person name="Birren B."/>
        </authorList>
    </citation>
    <scope>NUCLEOTIDE SEQUENCE [LARGE SCALE GENOMIC DNA]</scope>
    <source>
        <strain evidence="13">A-37</strain>
    </source>
</reference>
<dbReference type="Proteomes" id="UP000075883">
    <property type="component" value="Unassembled WGS sequence"/>
</dbReference>
<dbReference type="EMBL" id="AXCM01000948">
    <property type="status" value="NOT_ANNOTATED_CDS"/>
    <property type="molecule type" value="Genomic_DNA"/>
</dbReference>
<dbReference type="GO" id="GO:0005319">
    <property type="term" value="F:lipid transporter activity"/>
    <property type="evidence" value="ECO:0007669"/>
    <property type="project" value="TreeGrafter"/>
</dbReference>
<accession>A0A182LRT4</accession>
<organism evidence="12 13">
    <name type="scientific">Anopheles culicifacies</name>
    <dbReference type="NCBI Taxonomy" id="139723"/>
    <lineage>
        <taxon>Eukaryota</taxon>
        <taxon>Metazoa</taxon>
        <taxon>Ecdysozoa</taxon>
        <taxon>Arthropoda</taxon>
        <taxon>Hexapoda</taxon>
        <taxon>Insecta</taxon>
        <taxon>Pterygota</taxon>
        <taxon>Neoptera</taxon>
        <taxon>Endopterygota</taxon>
        <taxon>Diptera</taxon>
        <taxon>Nematocera</taxon>
        <taxon>Culicoidea</taxon>
        <taxon>Culicidae</taxon>
        <taxon>Anophelinae</taxon>
        <taxon>Anopheles</taxon>
        <taxon>culicifacies species complex</taxon>
    </lineage>
</organism>
<dbReference type="PROSITE" id="PS00211">
    <property type="entry name" value="ABC_TRANSPORTER_1"/>
    <property type="match status" value="1"/>
</dbReference>
<evidence type="ECO:0000256" key="7">
    <source>
        <dbReference type="ARBA" id="ARBA00022989"/>
    </source>
</evidence>
<feature type="transmembrane region" description="Helical" evidence="10">
    <location>
        <begin position="1084"/>
        <end position="1102"/>
    </location>
</feature>
<dbReference type="GO" id="GO:0140359">
    <property type="term" value="F:ABC-type transporter activity"/>
    <property type="evidence" value="ECO:0007669"/>
    <property type="project" value="InterPro"/>
</dbReference>
<dbReference type="Pfam" id="PF23321">
    <property type="entry name" value="R1_ABCA1"/>
    <property type="match status" value="1"/>
</dbReference>
<dbReference type="InterPro" id="IPR003439">
    <property type="entry name" value="ABC_transporter-like_ATP-bd"/>
</dbReference>
<feature type="transmembrane region" description="Helical" evidence="10">
    <location>
        <begin position="393"/>
        <end position="416"/>
    </location>
</feature>
<evidence type="ECO:0000256" key="9">
    <source>
        <dbReference type="SAM" id="MobiDB-lite"/>
    </source>
</evidence>
<name>A0A182LRT4_9DIPT</name>
<keyword evidence="2" id="KW-0813">Transport</keyword>
<dbReference type="PROSITE" id="PS50893">
    <property type="entry name" value="ABC_TRANSPORTER_2"/>
    <property type="match status" value="2"/>
</dbReference>
<dbReference type="GO" id="GO:0016020">
    <property type="term" value="C:membrane"/>
    <property type="evidence" value="ECO:0007669"/>
    <property type="project" value="UniProtKB-SubCell"/>
</dbReference>
<keyword evidence="8 10" id="KW-0472">Membrane</keyword>
<dbReference type="SUPFAM" id="SSF52540">
    <property type="entry name" value="P-loop containing nucleoside triphosphate hydrolases"/>
    <property type="match status" value="2"/>
</dbReference>
<dbReference type="PANTHER" id="PTHR19229:SF250">
    <property type="entry name" value="ABC TRANSPORTER DOMAIN-CONTAINING PROTEIN-RELATED"/>
    <property type="match status" value="1"/>
</dbReference>
<feature type="transmembrane region" description="Helical" evidence="10">
    <location>
        <begin position="1019"/>
        <end position="1043"/>
    </location>
</feature>
<keyword evidence="3 10" id="KW-0812">Transmembrane</keyword>
<dbReference type="InterPro" id="IPR056264">
    <property type="entry name" value="R2_ABCA1-4-like"/>
</dbReference>
<evidence type="ECO:0000256" key="1">
    <source>
        <dbReference type="ARBA" id="ARBA00004141"/>
    </source>
</evidence>
<reference evidence="12" key="2">
    <citation type="submission" date="2020-05" db="UniProtKB">
        <authorList>
            <consortium name="EnsemblMetazoa"/>
        </authorList>
    </citation>
    <scope>IDENTIFICATION</scope>
    <source>
        <strain evidence="12">A-37</strain>
    </source>
</reference>
<dbReference type="InterPro" id="IPR013525">
    <property type="entry name" value="ABC2_TM"/>
</dbReference>
<evidence type="ECO:0000256" key="6">
    <source>
        <dbReference type="ARBA" id="ARBA00022840"/>
    </source>
</evidence>
<dbReference type="PANTHER" id="PTHR19229">
    <property type="entry name" value="ATP-BINDING CASSETTE TRANSPORTER SUBFAMILY A ABCA"/>
    <property type="match status" value="1"/>
</dbReference>
<keyword evidence="6" id="KW-0067">ATP-binding</keyword>
<evidence type="ECO:0000256" key="4">
    <source>
        <dbReference type="ARBA" id="ARBA00022737"/>
    </source>
</evidence>
<evidence type="ECO:0000313" key="12">
    <source>
        <dbReference type="EnsemblMetazoa" id="ACUA000375-PA"/>
    </source>
</evidence>
<feature type="transmembrane region" description="Helical" evidence="10">
    <location>
        <begin position="292"/>
        <end position="315"/>
    </location>
</feature>
<feature type="transmembrane region" description="Helical" evidence="10">
    <location>
        <begin position="1050"/>
        <end position="1072"/>
    </location>
</feature>
<feature type="domain" description="ABC transporter" evidence="11">
    <location>
        <begin position="473"/>
        <end position="703"/>
    </location>
</feature>
<evidence type="ECO:0000313" key="13">
    <source>
        <dbReference type="Proteomes" id="UP000075883"/>
    </source>
</evidence>
<evidence type="ECO:0000256" key="3">
    <source>
        <dbReference type="ARBA" id="ARBA00022692"/>
    </source>
</evidence>
<protein>
    <recommendedName>
        <fullName evidence="11">ABC transporter domain-containing protein</fullName>
    </recommendedName>
</protein>
<dbReference type="EnsemblMetazoa" id="ACUA000375-RA">
    <property type="protein sequence ID" value="ACUA000375-PA"/>
    <property type="gene ID" value="ACUA000375"/>
</dbReference>
<dbReference type="STRING" id="139723.A0A182LRT4"/>
<comment type="subcellular location">
    <subcellularLocation>
        <location evidence="1">Membrane</location>
        <topology evidence="1">Multi-pass membrane protein</topology>
    </subcellularLocation>
</comment>
<feature type="region of interest" description="Disordered" evidence="9">
    <location>
        <begin position="130"/>
        <end position="150"/>
    </location>
</feature>
<feature type="transmembrane region" description="Helical" evidence="10">
    <location>
        <begin position="940"/>
        <end position="960"/>
    </location>
</feature>
<dbReference type="FunFam" id="3.40.50.300:FF:000298">
    <property type="entry name" value="ATP-binding cassette sub-family A member 12"/>
    <property type="match status" value="1"/>
</dbReference>
<dbReference type="SMART" id="SM00382">
    <property type="entry name" value="AAA"/>
    <property type="match status" value="2"/>
</dbReference>
<dbReference type="CDD" id="cd03263">
    <property type="entry name" value="ABC_subfamily_A"/>
    <property type="match status" value="2"/>
</dbReference>
<dbReference type="InterPro" id="IPR003593">
    <property type="entry name" value="AAA+_ATPase"/>
</dbReference>
<dbReference type="InterPro" id="IPR027417">
    <property type="entry name" value="P-loop_NTPase"/>
</dbReference>
<keyword evidence="5" id="KW-0547">Nucleotide-binding</keyword>
<evidence type="ECO:0000256" key="10">
    <source>
        <dbReference type="SAM" id="Phobius"/>
    </source>
</evidence>
<dbReference type="FunFam" id="3.40.50.300:FF:000327">
    <property type="entry name" value="ATP-binding cassette sub-family A member 3"/>
    <property type="match status" value="1"/>
</dbReference>
<keyword evidence="4" id="KW-0677">Repeat</keyword>
<feature type="transmembrane region" description="Helical" evidence="10">
    <location>
        <begin position="248"/>
        <end position="272"/>
    </location>
</feature>
<dbReference type="GO" id="GO:0016887">
    <property type="term" value="F:ATP hydrolysis activity"/>
    <property type="evidence" value="ECO:0007669"/>
    <property type="project" value="InterPro"/>
</dbReference>
<feature type="transmembrane region" description="Helical" evidence="10">
    <location>
        <begin position="1145"/>
        <end position="1163"/>
    </location>
</feature>
<sequence length="1542" mass="174316">MLLMVGLRSLTEIEHIPHVSVYQPLDIANFSAIRRNLVIPFQETIAYSPSGPALHALMGPVGEWMNMDVHGLPNGSVLQDYLLGTNAFAGVEFDIRLNATNTLPQRLSYRLRFPGEQRAQFTVGHSWQTDRRWGSRPDGGARFAEDSDGGPSPGYFREGFLTLQHYIFKAFAERVKNIPDPVPDVYLQRFPYPPFREDSFPSSLTTFLPISVMLAFIYPCISIVKNILFEKEKQIKEAMKIMGLQNWVLWSSWFVKCFVFTQISIILVVLFLKVPWYSTPNVSVLTYSDWSVIWLIFFVYGIAIITFSFMLSTLFSKANSGGAVAAIIWFLAFAPYIIMVQDYRNLNASQKLGSALLLNSAIGFAMRLVGVYEGTTQGVQWSTLFHDSDVDDINIGQMLLMLLGDAAIYMLIALYIEQVFPGDFGLAQPWYFFVTKRFWCGERPTADEPIGQSTTNKTDNNIEAEPKGRIPRIQIRGLRKVYSNKKVAVEGLTFNMFEGQITALLGHNGAGKTTTMSMLTGMKRPSSGTAIIWGHDIRTEMKSVRLSLGYCPQHNILFDGLTVREHLYFYGRLKGLSKLQAQYEIDRYIKSLELVDKADVRSSSLSGGMKRKLCVGIALCAGSRVVLCDEPTSGMDPAARRALWDLLIAEKTRRTMILSTHFMDEADMLGDRIAIMADGKLKAVGSSFFLKKKYGVGYRLICVKRPECDVEQVTDVLRKHIPCIQVESNVGSELSYLLQEEHSRGFQTLLEDLETGGEELKICDFGISLTTLEEVFMKVGADSTEPLHPIEEGSLHSLHSYSTGTDTESRTTFDDYELLQGSRLILQNYMKLFRSMPSIPLRGTEWMEDVFLQFANANLMLVNRQFIVGAGILNDNLTVWFNNEALHSPPAALQLMHNALLTTFTGMRGYNISLTNFPLPYTDETRLQLMRTFNNLGFQLAYYTGFAMAFVVGFYVIFYIRERVTKAKLLQLVSGVNRLTYWLTGFIWDYLTYAFVCIFIIITVAIFQEPGFSTGGEVFRLYSVFLFVGVPALPLTYIVTLYYNVAPAAFIRISVAYIVTGTALFIFVYLLGTDMFELEELSEVLSNVFLIFPHFALCDAIVNLSHMSVTIDTCEAVRPPGVTPLPICEDGLQYYQWDRPGIGRHLFYCLAATVVYFMILFVLDFKVLKLIVQKVREWYHRKHYKTKSSSDAAEIDSDVLRENERIAAMSVEERSRTNLVAHEMTKYYNRFLAVNKLSVGINSSECFGLLGANGAGKTTTFKMLSGDETISFGDAWIKGHSLKSELKKVHQHIGYCPQFDALIEDLTGRETLKLFSLLRGVPRLNIPFVTMYLAREFGFEKHLDKQVKAYSGGNKRKLSTALAMLGNPSVVYLDEPTSGMDPGAKRNLWNGVCRVRDSGKTIILTSHSMEECEALCTRLAIMVNGEFKCIGSTQHLKNKFSQGFVLTIKAKRLDGGGKGKENDTLDLQNIKDYIVTQFPDSHLKEEYQDLLTYYIRSNSMKWSQIFGVMERAKQQLNIEDYSIGQTSLEQVFLAFTKYQRED</sequence>
<evidence type="ECO:0000256" key="5">
    <source>
        <dbReference type="ARBA" id="ARBA00022741"/>
    </source>
</evidence>
<proteinExistence type="predicted"/>
<keyword evidence="7 10" id="KW-1133">Transmembrane helix</keyword>